<keyword evidence="1" id="KW-0732">Signal</keyword>
<evidence type="ECO:0000313" key="2">
    <source>
        <dbReference type="EMBL" id="TWI51480.1"/>
    </source>
</evidence>
<dbReference type="Proteomes" id="UP000315112">
    <property type="component" value="Unassembled WGS sequence"/>
</dbReference>
<comment type="caution">
    <text evidence="2">The sequence shown here is derived from an EMBL/GenBank/DDBJ whole genome shotgun (WGS) entry which is preliminary data.</text>
</comment>
<organism evidence="2 3">
    <name type="scientific">Pseudoduganella flava</name>
    <dbReference type="NCBI Taxonomy" id="871742"/>
    <lineage>
        <taxon>Bacteria</taxon>
        <taxon>Pseudomonadati</taxon>
        <taxon>Pseudomonadota</taxon>
        <taxon>Betaproteobacteria</taxon>
        <taxon>Burkholderiales</taxon>
        <taxon>Oxalobacteraceae</taxon>
        <taxon>Telluria group</taxon>
        <taxon>Pseudoduganella</taxon>
    </lineage>
</organism>
<dbReference type="AlphaFoldDB" id="A0A562Q5M4"/>
<sequence length="125" mass="13359">MKPAMKPAMKRLMTVPAVASIAILAGCAAPGPYYTAQPVDPYQWHTVSVTPVAPGTAVRSGSAVTYTTEPLPPAPTVTYVPQPVYVPAPVYAPAPAYYYPPISIGLDFVFSHRSGRGWGGWRGRR</sequence>
<reference evidence="2 3" key="1">
    <citation type="journal article" date="2015" name="Stand. Genomic Sci.">
        <title>Genomic Encyclopedia of Bacterial and Archaeal Type Strains, Phase III: the genomes of soil and plant-associated and newly described type strains.</title>
        <authorList>
            <person name="Whitman W.B."/>
            <person name="Woyke T."/>
            <person name="Klenk H.P."/>
            <person name="Zhou Y."/>
            <person name="Lilburn T.G."/>
            <person name="Beck B.J."/>
            <person name="De Vos P."/>
            <person name="Vandamme P."/>
            <person name="Eisen J.A."/>
            <person name="Garrity G."/>
            <person name="Hugenholtz P."/>
            <person name="Kyrpides N.C."/>
        </authorList>
    </citation>
    <scope>NUCLEOTIDE SEQUENCE [LARGE SCALE GENOMIC DNA]</scope>
    <source>
        <strain evidence="2 3">CGMCC 1.10685</strain>
    </source>
</reference>
<evidence type="ECO:0000313" key="3">
    <source>
        <dbReference type="Proteomes" id="UP000315112"/>
    </source>
</evidence>
<evidence type="ECO:0000256" key="1">
    <source>
        <dbReference type="SAM" id="SignalP"/>
    </source>
</evidence>
<dbReference type="EMBL" id="VLKW01000001">
    <property type="protein sequence ID" value="TWI51480.1"/>
    <property type="molecule type" value="Genomic_DNA"/>
</dbReference>
<gene>
    <name evidence="2" type="ORF">IP92_00465</name>
</gene>
<feature type="signal peptide" evidence="1">
    <location>
        <begin position="1"/>
        <end position="19"/>
    </location>
</feature>
<accession>A0A562Q5M4</accession>
<name>A0A562Q5M4_9BURK</name>
<evidence type="ECO:0008006" key="4">
    <source>
        <dbReference type="Google" id="ProtNLM"/>
    </source>
</evidence>
<feature type="chain" id="PRO_5021967405" description="Lipoprotein" evidence="1">
    <location>
        <begin position="20"/>
        <end position="125"/>
    </location>
</feature>
<protein>
    <recommendedName>
        <fullName evidence="4">Lipoprotein</fullName>
    </recommendedName>
</protein>
<dbReference type="PROSITE" id="PS51257">
    <property type="entry name" value="PROKAR_LIPOPROTEIN"/>
    <property type="match status" value="1"/>
</dbReference>
<proteinExistence type="predicted"/>